<proteinExistence type="predicted"/>
<keyword evidence="1" id="KW-0175">Coiled coil</keyword>
<feature type="coiled-coil region" evidence="1">
    <location>
        <begin position="51"/>
        <end position="99"/>
    </location>
</feature>
<evidence type="ECO:0000256" key="2">
    <source>
        <dbReference type="SAM" id="MobiDB-lite"/>
    </source>
</evidence>
<gene>
    <name evidence="3" type="ORF">TSIB3V08_LOCUS6062</name>
</gene>
<dbReference type="AlphaFoldDB" id="A0A7R9AXG7"/>
<feature type="region of interest" description="Disordered" evidence="2">
    <location>
        <begin position="184"/>
        <end position="250"/>
    </location>
</feature>
<organism evidence="3">
    <name type="scientific">Timema shepardi</name>
    <name type="common">Walking stick</name>
    <dbReference type="NCBI Taxonomy" id="629360"/>
    <lineage>
        <taxon>Eukaryota</taxon>
        <taxon>Metazoa</taxon>
        <taxon>Ecdysozoa</taxon>
        <taxon>Arthropoda</taxon>
        <taxon>Hexapoda</taxon>
        <taxon>Insecta</taxon>
        <taxon>Pterygota</taxon>
        <taxon>Neoptera</taxon>
        <taxon>Polyneoptera</taxon>
        <taxon>Phasmatodea</taxon>
        <taxon>Timematodea</taxon>
        <taxon>Timematoidea</taxon>
        <taxon>Timematidae</taxon>
        <taxon>Timema</taxon>
    </lineage>
</organism>
<feature type="compositionally biased region" description="Polar residues" evidence="2">
    <location>
        <begin position="10"/>
        <end position="19"/>
    </location>
</feature>
<name>A0A7R9AXG7_TIMSH</name>
<feature type="compositionally biased region" description="Basic residues" evidence="2">
    <location>
        <begin position="184"/>
        <end position="196"/>
    </location>
</feature>
<accession>A0A7R9AXG7</accession>
<dbReference type="EMBL" id="OC002517">
    <property type="protein sequence ID" value="CAD7261943.1"/>
    <property type="molecule type" value="Genomic_DNA"/>
</dbReference>
<evidence type="ECO:0000256" key="1">
    <source>
        <dbReference type="SAM" id="Coils"/>
    </source>
</evidence>
<evidence type="ECO:0000313" key="3">
    <source>
        <dbReference type="EMBL" id="CAD7261943.1"/>
    </source>
</evidence>
<feature type="compositionally biased region" description="Basic and acidic residues" evidence="2">
    <location>
        <begin position="233"/>
        <end position="244"/>
    </location>
</feature>
<protein>
    <submittedName>
        <fullName evidence="3">Uncharacterized protein</fullName>
    </submittedName>
</protein>
<reference evidence="3" key="1">
    <citation type="submission" date="2020-11" db="EMBL/GenBank/DDBJ databases">
        <authorList>
            <person name="Tran Van P."/>
        </authorList>
    </citation>
    <scope>NUCLEOTIDE SEQUENCE</scope>
</reference>
<sequence length="250" mass="28315">MKYLEEMGNGATSFALSKRSQPQPPSPQPPQVNSLGIAVTSESYEYLKNLVPQLKREAQDWESKADCLETEVLTLRRELKAREQEVHRLQREVHKLKVELYSAYYRAMVSALSGAKHPWTSWPRAVSRSIPRKFRPPHTEGWDDPVQAGYPGRQELSPPPFPVSLVGPIQGDYVSTVALKRLTARKARSRAKARRPRTPEAPNPKARTPPRFQRHHSSAIEITAPQSSTHFWDAGHHEQAHDVGFRPSPV</sequence>
<feature type="region of interest" description="Disordered" evidence="2">
    <location>
        <begin position="1"/>
        <end position="34"/>
    </location>
</feature>